<dbReference type="EMBL" id="BMFS01000006">
    <property type="protein sequence ID" value="GGH00429.1"/>
    <property type="molecule type" value="Genomic_DNA"/>
</dbReference>
<organism evidence="2 3">
    <name type="scientific">Glycocaulis albus</name>
    <dbReference type="NCBI Taxonomy" id="1382801"/>
    <lineage>
        <taxon>Bacteria</taxon>
        <taxon>Pseudomonadati</taxon>
        <taxon>Pseudomonadota</taxon>
        <taxon>Alphaproteobacteria</taxon>
        <taxon>Maricaulales</taxon>
        <taxon>Maricaulaceae</taxon>
        <taxon>Glycocaulis</taxon>
    </lineage>
</organism>
<sequence>MTTQAGHPFGLEPGSAMGVSGWTRLTQEDFNVFGKVTRDEDPMHTDPDWCAAHGPFPTTISFGFFTLSLLTGFSHQASPWPEGAYAINYGFDRIRFLAPVPVNSRVRGHFTFLGAEARSDGGFLTRMEVTVEIEGVDKPALVAEWLGLVYPPDAQIR</sequence>
<dbReference type="CDD" id="cd03450">
    <property type="entry name" value="NodN"/>
    <property type="match status" value="1"/>
</dbReference>
<keyword evidence="3" id="KW-1185">Reference proteome</keyword>
<comment type="caution">
    <text evidence="2">The sequence shown here is derived from an EMBL/GenBank/DDBJ whole genome shotgun (WGS) entry which is preliminary data.</text>
</comment>
<evidence type="ECO:0000313" key="3">
    <source>
        <dbReference type="Proteomes" id="UP000648722"/>
    </source>
</evidence>
<dbReference type="Pfam" id="PF01575">
    <property type="entry name" value="MaoC_dehydratas"/>
    <property type="match status" value="1"/>
</dbReference>
<name>A0ABQ1XQY7_9PROT</name>
<evidence type="ECO:0000313" key="2">
    <source>
        <dbReference type="EMBL" id="GGH00429.1"/>
    </source>
</evidence>
<reference evidence="3" key="1">
    <citation type="journal article" date="2019" name="Int. J. Syst. Evol. Microbiol.">
        <title>The Global Catalogue of Microorganisms (GCM) 10K type strain sequencing project: providing services to taxonomists for standard genome sequencing and annotation.</title>
        <authorList>
            <consortium name="The Broad Institute Genomics Platform"/>
            <consortium name="The Broad Institute Genome Sequencing Center for Infectious Disease"/>
            <person name="Wu L."/>
            <person name="Ma J."/>
        </authorList>
    </citation>
    <scope>NUCLEOTIDE SEQUENCE [LARGE SCALE GENOMIC DNA]</scope>
    <source>
        <strain evidence="3">CGMCC 1.12766</strain>
    </source>
</reference>
<dbReference type="Proteomes" id="UP000648722">
    <property type="component" value="Unassembled WGS sequence"/>
</dbReference>
<dbReference type="InterPro" id="IPR002539">
    <property type="entry name" value="MaoC-like_dom"/>
</dbReference>
<protein>
    <submittedName>
        <fullName evidence="2">Nodulation protein NodN</fullName>
    </submittedName>
</protein>
<evidence type="ECO:0000259" key="1">
    <source>
        <dbReference type="Pfam" id="PF01575"/>
    </source>
</evidence>
<feature type="domain" description="MaoC-like" evidence="1">
    <location>
        <begin position="13"/>
        <end position="117"/>
    </location>
</feature>
<accession>A0ABQ1XQY7</accession>
<dbReference type="PANTHER" id="PTHR42993:SF1">
    <property type="entry name" value="MAOC-LIKE DEHYDRATASE DOMAIN-CONTAINING PROTEIN"/>
    <property type="match status" value="1"/>
</dbReference>
<gene>
    <name evidence="2" type="primary">nodN</name>
    <name evidence="2" type="ORF">GCM10007420_15520</name>
</gene>
<proteinExistence type="predicted"/>
<dbReference type="PANTHER" id="PTHR42993">
    <property type="entry name" value="MAOC-LIKE DEHYDRATASE DOMAIN-CONTAINING PROTEIN"/>
    <property type="match status" value="1"/>
</dbReference>
<dbReference type="SUPFAM" id="SSF54637">
    <property type="entry name" value="Thioesterase/thiol ester dehydrase-isomerase"/>
    <property type="match status" value="1"/>
</dbReference>
<dbReference type="InterPro" id="IPR029069">
    <property type="entry name" value="HotDog_dom_sf"/>
</dbReference>
<dbReference type="Gene3D" id="3.10.129.10">
    <property type="entry name" value="Hotdog Thioesterase"/>
    <property type="match status" value="1"/>
</dbReference>
<dbReference type="InterPro" id="IPR039375">
    <property type="entry name" value="NodN-like"/>
</dbReference>
<dbReference type="RefSeq" id="WP_188452003.1">
    <property type="nucleotide sequence ID" value="NZ_BMFS01000006.1"/>
</dbReference>